<keyword evidence="2" id="KW-1185">Reference proteome</keyword>
<gene>
    <name evidence="1" type="ORF">GCM10009627_18780</name>
</gene>
<dbReference type="SUPFAM" id="SSF46689">
    <property type="entry name" value="Homeodomain-like"/>
    <property type="match status" value="1"/>
</dbReference>
<dbReference type="Gene3D" id="1.10.357.10">
    <property type="entry name" value="Tetracycline Repressor, domain 2"/>
    <property type="match status" value="1"/>
</dbReference>
<evidence type="ECO:0000313" key="1">
    <source>
        <dbReference type="EMBL" id="GAA1493532.1"/>
    </source>
</evidence>
<dbReference type="InterPro" id="IPR036271">
    <property type="entry name" value="Tet_transcr_reg_TetR-rel_C_sf"/>
</dbReference>
<dbReference type="InterPro" id="IPR009057">
    <property type="entry name" value="Homeodomain-like_sf"/>
</dbReference>
<protein>
    <recommendedName>
        <fullName evidence="3">BetI-type transcriptional repressor C-terminal domain-containing protein</fullName>
    </recommendedName>
</protein>
<sequence length="227" mass="25543">MWGYPAALPVWCGAEMPSPTTDSAPHDDVSTRTQIVDAMIRVLHELPLHEVTPERVATEADTTTATLDVSFPSWDGLLLATIDRWNDRRTTPLMPIATEMGTMRFLRAIVTANIADPSLMRFLTSTLNIAAAPRHPLAPMLHARWRRFHGFVQQSLVQDIAAGREPRTMEPSRGAEQLLATYEGLQLQSMVRPEMDLLESFDRAVTRLREGWSREYVPPVWDLGRAS</sequence>
<reference evidence="1 2" key="1">
    <citation type="journal article" date="2019" name="Int. J. Syst. Evol. Microbiol.">
        <title>The Global Catalogue of Microorganisms (GCM) 10K type strain sequencing project: providing services to taxonomists for standard genome sequencing and annotation.</title>
        <authorList>
            <consortium name="The Broad Institute Genomics Platform"/>
            <consortium name="The Broad Institute Genome Sequencing Center for Infectious Disease"/>
            <person name="Wu L."/>
            <person name="Ma J."/>
        </authorList>
    </citation>
    <scope>NUCLEOTIDE SEQUENCE [LARGE SCALE GENOMIC DNA]</scope>
    <source>
        <strain evidence="1 2">JCM 12140</strain>
    </source>
</reference>
<dbReference type="SUPFAM" id="SSF48498">
    <property type="entry name" value="Tetracyclin repressor-like, C-terminal domain"/>
    <property type="match status" value="1"/>
</dbReference>
<dbReference type="EMBL" id="BAAAJX010000008">
    <property type="protein sequence ID" value="GAA1493532.1"/>
    <property type="molecule type" value="Genomic_DNA"/>
</dbReference>
<name>A0ABN1ZE19_9MICO</name>
<comment type="caution">
    <text evidence="1">The sequence shown here is derived from an EMBL/GenBank/DDBJ whole genome shotgun (WGS) entry which is preliminary data.</text>
</comment>
<evidence type="ECO:0008006" key="3">
    <source>
        <dbReference type="Google" id="ProtNLM"/>
    </source>
</evidence>
<evidence type="ECO:0000313" key="2">
    <source>
        <dbReference type="Proteomes" id="UP001501742"/>
    </source>
</evidence>
<accession>A0ABN1ZE19</accession>
<proteinExistence type="predicted"/>
<organism evidence="1 2">
    <name type="scientific">Curtobacterium herbarum</name>
    <dbReference type="NCBI Taxonomy" id="150122"/>
    <lineage>
        <taxon>Bacteria</taxon>
        <taxon>Bacillati</taxon>
        <taxon>Actinomycetota</taxon>
        <taxon>Actinomycetes</taxon>
        <taxon>Micrococcales</taxon>
        <taxon>Microbacteriaceae</taxon>
        <taxon>Curtobacterium</taxon>
    </lineage>
</organism>
<dbReference type="Proteomes" id="UP001501742">
    <property type="component" value="Unassembled WGS sequence"/>
</dbReference>